<feature type="signal peptide" evidence="6">
    <location>
        <begin position="1"/>
        <end position="22"/>
    </location>
</feature>
<keyword evidence="4" id="KW-0424">Laminin EGF-like domain</keyword>
<feature type="disulfide bond" evidence="4">
    <location>
        <begin position="555"/>
        <end position="567"/>
    </location>
</feature>
<keyword evidence="1" id="KW-0646">Protease inhibitor</keyword>
<feature type="domain" description="Laminin EGF-like" evidence="7">
    <location>
        <begin position="555"/>
        <end position="606"/>
    </location>
</feature>
<feature type="region of interest" description="Disordered" evidence="5">
    <location>
        <begin position="740"/>
        <end position="784"/>
    </location>
</feature>
<feature type="domain" description="Kazal-like" evidence="8">
    <location>
        <begin position="132"/>
        <end position="179"/>
    </location>
</feature>
<accession>A0A914VMR4</accession>
<evidence type="ECO:0000256" key="5">
    <source>
        <dbReference type="SAM" id="MobiDB-lite"/>
    </source>
</evidence>
<keyword evidence="2" id="KW-0722">Serine protease inhibitor</keyword>
<dbReference type="PROSITE" id="PS51465">
    <property type="entry name" value="KAZAL_2"/>
    <property type="match status" value="7"/>
</dbReference>
<dbReference type="WBParaSite" id="PSAMB.scaffold2194size24695.g16888.t1">
    <property type="protein sequence ID" value="PSAMB.scaffold2194size24695.g16888.t1"/>
    <property type="gene ID" value="PSAMB.scaffold2194size24695.g16888"/>
</dbReference>
<evidence type="ECO:0000256" key="1">
    <source>
        <dbReference type="ARBA" id="ARBA00022690"/>
    </source>
</evidence>
<keyword evidence="6" id="KW-0732">Signal</keyword>
<comment type="caution">
    <text evidence="4">Lacks conserved residue(s) required for the propagation of feature annotation.</text>
</comment>
<feature type="compositionally biased region" description="Basic and acidic residues" evidence="5">
    <location>
        <begin position="761"/>
        <end position="775"/>
    </location>
</feature>
<dbReference type="Proteomes" id="UP000887566">
    <property type="component" value="Unplaced"/>
</dbReference>
<feature type="domain" description="Kazal-like" evidence="8">
    <location>
        <begin position="206"/>
        <end position="253"/>
    </location>
</feature>
<dbReference type="Gene3D" id="2.10.25.10">
    <property type="entry name" value="Laminin"/>
    <property type="match status" value="2"/>
</dbReference>
<dbReference type="FunFam" id="3.30.60.30:FF:000024">
    <property type="entry name" value="Transmembrane agrin"/>
    <property type="match status" value="1"/>
</dbReference>
<feature type="domain" description="Kazal-like" evidence="8">
    <location>
        <begin position="278"/>
        <end position="324"/>
    </location>
</feature>
<dbReference type="SUPFAM" id="SSF57196">
    <property type="entry name" value="EGF/Laminin"/>
    <property type="match status" value="2"/>
</dbReference>
<dbReference type="Pfam" id="PF00053">
    <property type="entry name" value="EGF_laminin"/>
    <property type="match status" value="2"/>
</dbReference>
<dbReference type="SMART" id="SM00274">
    <property type="entry name" value="FOLN"/>
    <property type="match status" value="6"/>
</dbReference>
<keyword evidence="3 4" id="KW-1015">Disulfide bond</keyword>
<sequence>MTTFLLAHFLCAAALLIDCSLACYKWTSDKRNPCDELRCLAGERCVPSFDGLSAQCVCPSRCDNYGDTTDSKPVCGSDGRDYESLCELQRTACTTRTNITMKFYGRCDPCTEIRCPAGTACKLGPHRRPECRCSEQCALTESPVCASDGKTYQNECIMKVSGCRSGVELRVFLNGRCEEAINPCLAKKCSHDEQCFINMYGKATCECAHICEAVMRPVCGLDGETYDNECELRRRACVTKVRNEVKHLGTCGYGICATYSQCRSPKVCVVREGQPTCACPVCNDDLKEVCGSDGITYANACKLKQEACRIDKDIYQKYEGPCDGCADVECDYYAVCVTDGKGNGECQCPRVEDCPQLDKPVCGTDGQTYNNLCQLKVSACHSQRFVMSASEGACDSCADVRCPWGQRCQDGRCSCPTMCPHPSPDDRVCGSDGQIYSSECYMQLASCHKGMALNVQPMNFCSESAIVPQTDQDALLPHCTPNSCQFGGFCLDLNGDGRDECACEFNCTGVANSSICATDGLIYRHHCDMDLASCRMQQPLYERPLIHACYYSDECQCNRVGAFDNKCDPLGRCNCRPGVSGAKCDHCLPGFWGIHLIARGKSGCQPCGCSAFGSSRTDCEQTTGRCMCLPNASGMKCDSCPAGNYIMSPNGCVTKEEYLAPRSCEQMKCHHEGKCIISKNGKPDCECPRNCGDLNLGLISNMTICGSDGQTYADMCQLVRNACRYQIDLVPVALGSCTDGAAQKGRSLSLPRGEREDEEESKGAERAQTDLDRSNEVAPTEQTRKLGTSCRTDADCRIPNSVCTDHLSNKICVCKRNFVLSSNGNVCQG</sequence>
<organism evidence="9 10">
    <name type="scientific">Plectus sambesii</name>
    <dbReference type="NCBI Taxonomy" id="2011161"/>
    <lineage>
        <taxon>Eukaryota</taxon>
        <taxon>Metazoa</taxon>
        <taxon>Ecdysozoa</taxon>
        <taxon>Nematoda</taxon>
        <taxon>Chromadorea</taxon>
        <taxon>Plectida</taxon>
        <taxon>Plectina</taxon>
        <taxon>Plectoidea</taxon>
        <taxon>Plectidae</taxon>
        <taxon>Plectus</taxon>
    </lineage>
</organism>
<dbReference type="Pfam" id="PF07648">
    <property type="entry name" value="Kazal_2"/>
    <property type="match status" value="8"/>
</dbReference>
<feature type="disulfide bond" evidence="4">
    <location>
        <begin position="607"/>
        <end position="619"/>
    </location>
</feature>
<dbReference type="SMART" id="SM00180">
    <property type="entry name" value="EGF_Lam"/>
    <property type="match status" value="2"/>
</dbReference>
<dbReference type="InterPro" id="IPR036058">
    <property type="entry name" value="Kazal_dom_sf"/>
</dbReference>
<dbReference type="PROSITE" id="PS50027">
    <property type="entry name" value="EGF_LAM_2"/>
    <property type="match status" value="2"/>
</dbReference>
<feature type="domain" description="Kazal-like" evidence="8">
    <location>
        <begin position="340"/>
        <end position="396"/>
    </location>
</feature>
<feature type="domain" description="Kazal-like" evidence="8">
    <location>
        <begin position="59"/>
        <end position="109"/>
    </location>
</feature>
<feature type="domain" description="Kazal-like" evidence="8">
    <location>
        <begin position="409"/>
        <end position="463"/>
    </location>
</feature>
<dbReference type="SMART" id="SM00280">
    <property type="entry name" value="KAZAL"/>
    <property type="match status" value="8"/>
</dbReference>
<dbReference type="CDD" id="cd00055">
    <property type="entry name" value="EGF_Lam"/>
    <property type="match status" value="2"/>
</dbReference>
<dbReference type="GO" id="GO:0030154">
    <property type="term" value="P:cell differentiation"/>
    <property type="evidence" value="ECO:0007669"/>
    <property type="project" value="TreeGrafter"/>
</dbReference>
<dbReference type="SUPFAM" id="SSF100895">
    <property type="entry name" value="Kazal-type serine protease inhibitors"/>
    <property type="match status" value="8"/>
</dbReference>
<dbReference type="FunFam" id="2.10.25.10:FF:000180">
    <property type="entry name" value="Netrin G2"/>
    <property type="match status" value="1"/>
</dbReference>
<dbReference type="InterPro" id="IPR003645">
    <property type="entry name" value="Fol_N"/>
</dbReference>
<dbReference type="GO" id="GO:0005576">
    <property type="term" value="C:extracellular region"/>
    <property type="evidence" value="ECO:0007669"/>
    <property type="project" value="TreeGrafter"/>
</dbReference>
<dbReference type="InterPro" id="IPR050653">
    <property type="entry name" value="Prot_Inhib_GrowthFact_Antg"/>
</dbReference>
<keyword evidence="9" id="KW-1185">Reference proteome</keyword>
<reference evidence="10" key="1">
    <citation type="submission" date="2022-11" db="UniProtKB">
        <authorList>
            <consortium name="WormBaseParasite"/>
        </authorList>
    </citation>
    <scope>IDENTIFICATION</scope>
</reference>
<feature type="domain" description="Kazal-like" evidence="8">
    <location>
        <begin position="679"/>
        <end position="739"/>
    </location>
</feature>
<evidence type="ECO:0000256" key="2">
    <source>
        <dbReference type="ARBA" id="ARBA00022900"/>
    </source>
</evidence>
<evidence type="ECO:0000256" key="3">
    <source>
        <dbReference type="ARBA" id="ARBA00023157"/>
    </source>
</evidence>
<feature type="disulfide bond" evidence="4">
    <location>
        <begin position="628"/>
        <end position="637"/>
    </location>
</feature>
<feature type="domain" description="Laminin EGF-like" evidence="7">
    <location>
        <begin position="607"/>
        <end position="654"/>
    </location>
</feature>
<feature type="disulfide bond" evidence="4">
    <location>
        <begin position="609"/>
        <end position="626"/>
    </location>
</feature>
<dbReference type="PROSITE" id="PS01248">
    <property type="entry name" value="EGF_LAM_1"/>
    <property type="match status" value="1"/>
</dbReference>
<evidence type="ECO:0000259" key="7">
    <source>
        <dbReference type="PROSITE" id="PS50027"/>
    </source>
</evidence>
<evidence type="ECO:0000256" key="4">
    <source>
        <dbReference type="PROSITE-ProRule" id="PRU00460"/>
    </source>
</evidence>
<name>A0A914VMR4_9BILA</name>
<dbReference type="PANTHER" id="PTHR10913">
    <property type="entry name" value="FOLLISTATIN-RELATED"/>
    <property type="match status" value="1"/>
</dbReference>
<evidence type="ECO:0000313" key="9">
    <source>
        <dbReference type="Proteomes" id="UP000887566"/>
    </source>
</evidence>
<feature type="chain" id="PRO_5037892661" evidence="6">
    <location>
        <begin position="23"/>
        <end position="829"/>
    </location>
</feature>
<evidence type="ECO:0000259" key="8">
    <source>
        <dbReference type="PROSITE" id="PS51465"/>
    </source>
</evidence>
<proteinExistence type="predicted"/>
<dbReference type="Gene3D" id="3.30.60.30">
    <property type="match status" value="8"/>
</dbReference>
<dbReference type="CDD" id="cd00104">
    <property type="entry name" value="KAZAL_FS"/>
    <property type="match status" value="5"/>
</dbReference>
<evidence type="ECO:0000313" key="10">
    <source>
        <dbReference type="WBParaSite" id="PSAMB.scaffold2194size24695.g16888.t1"/>
    </source>
</evidence>
<feature type="disulfide bond" evidence="4">
    <location>
        <begin position="575"/>
        <end position="584"/>
    </location>
</feature>
<dbReference type="InterPro" id="IPR002049">
    <property type="entry name" value="LE_dom"/>
</dbReference>
<dbReference type="AlphaFoldDB" id="A0A914VMR4"/>
<protein>
    <submittedName>
        <fullName evidence="10">Agrin</fullName>
    </submittedName>
</protein>
<evidence type="ECO:0000256" key="6">
    <source>
        <dbReference type="SAM" id="SignalP"/>
    </source>
</evidence>
<dbReference type="InterPro" id="IPR002350">
    <property type="entry name" value="Kazal_dom"/>
</dbReference>
<dbReference type="PANTHER" id="PTHR10913:SF45">
    <property type="entry name" value="FOLLISTATIN, ISOFORM A-RELATED"/>
    <property type="match status" value="1"/>
</dbReference>